<name>A0A812QRH8_9DINO</name>
<evidence type="ECO:0000256" key="1">
    <source>
        <dbReference type="SAM" id="Phobius"/>
    </source>
</evidence>
<keyword evidence="1" id="KW-1133">Transmembrane helix</keyword>
<evidence type="ECO:0000313" key="2">
    <source>
        <dbReference type="EMBL" id="CAE7399998.1"/>
    </source>
</evidence>
<dbReference type="AlphaFoldDB" id="A0A812QRH8"/>
<organism evidence="2 3">
    <name type="scientific">Symbiodinium natans</name>
    <dbReference type="NCBI Taxonomy" id="878477"/>
    <lineage>
        <taxon>Eukaryota</taxon>
        <taxon>Sar</taxon>
        <taxon>Alveolata</taxon>
        <taxon>Dinophyceae</taxon>
        <taxon>Suessiales</taxon>
        <taxon>Symbiodiniaceae</taxon>
        <taxon>Symbiodinium</taxon>
    </lineage>
</organism>
<gene>
    <name evidence="2" type="ORF">SNAT2548_LOCUS21777</name>
</gene>
<proteinExistence type="predicted"/>
<comment type="caution">
    <text evidence="2">The sequence shown here is derived from an EMBL/GenBank/DDBJ whole genome shotgun (WGS) entry which is preliminary data.</text>
</comment>
<protein>
    <submittedName>
        <fullName evidence="2">Uncharacterized protein</fullName>
    </submittedName>
</protein>
<keyword evidence="3" id="KW-1185">Reference proteome</keyword>
<keyword evidence="1" id="KW-0812">Transmembrane</keyword>
<reference evidence="2" key="1">
    <citation type="submission" date="2021-02" db="EMBL/GenBank/DDBJ databases">
        <authorList>
            <person name="Dougan E. K."/>
            <person name="Rhodes N."/>
            <person name="Thang M."/>
            <person name="Chan C."/>
        </authorList>
    </citation>
    <scope>NUCLEOTIDE SEQUENCE</scope>
</reference>
<sequence>MVAKDEGSNRRPAILSYAESDLASLAICGYIGGRCMHLKYPGPAFPSPEWVAWGLAGALLTAFGGGSMYVLLMKRPAAQPALLRGPLAGA</sequence>
<dbReference type="Proteomes" id="UP000604046">
    <property type="component" value="Unassembled WGS sequence"/>
</dbReference>
<keyword evidence="1" id="KW-0472">Membrane</keyword>
<dbReference type="OrthoDB" id="466229at2759"/>
<evidence type="ECO:0000313" key="3">
    <source>
        <dbReference type="Proteomes" id="UP000604046"/>
    </source>
</evidence>
<dbReference type="EMBL" id="CAJNDS010002263">
    <property type="protein sequence ID" value="CAE7399998.1"/>
    <property type="molecule type" value="Genomic_DNA"/>
</dbReference>
<feature type="transmembrane region" description="Helical" evidence="1">
    <location>
        <begin position="50"/>
        <end position="72"/>
    </location>
</feature>
<accession>A0A812QRH8</accession>